<dbReference type="CDD" id="cd06661">
    <property type="entry name" value="GGCT_like"/>
    <property type="match status" value="1"/>
</dbReference>
<name>W9H510_9PROT</name>
<dbReference type="EMBL" id="AVFL01000004">
    <property type="protein sequence ID" value="EWY41320.1"/>
    <property type="molecule type" value="Genomic_DNA"/>
</dbReference>
<evidence type="ECO:0000313" key="2">
    <source>
        <dbReference type="Proteomes" id="UP000019486"/>
    </source>
</evidence>
<dbReference type="Gene3D" id="3.10.490.10">
    <property type="entry name" value="Gamma-glutamyl cyclotransferase-like"/>
    <property type="match status" value="1"/>
</dbReference>
<dbReference type="STRING" id="1385369.N825_27630"/>
<dbReference type="AlphaFoldDB" id="W9H510"/>
<sequence length="250" mass="26971">MTTRREDRTVGRMASTPLIDPAVIALACGYPYAFAGCSYLFEGGEQRPLPVLTPALLEGRVPVIACGSNRSPEQLARKFADWPLPLAIPVLCGALEGFDVVHSAHFTRYGALPATLCPAPGAAVDIAVQWLTETELDRMDATEGIGVNYDRRRLDGITLRIEGLGMIGAADAYLSRRGVLTRDGAPIAFESIACAGRIWPALDQRAVLELARDRLAPGTALDGFIHRIVMDQEYRAEITAVLARDALARA</sequence>
<evidence type="ECO:0000313" key="1">
    <source>
        <dbReference type="EMBL" id="EWY41320.1"/>
    </source>
</evidence>
<organism evidence="1 2">
    <name type="scientific">Skermanella stibiiresistens SB22</name>
    <dbReference type="NCBI Taxonomy" id="1385369"/>
    <lineage>
        <taxon>Bacteria</taxon>
        <taxon>Pseudomonadati</taxon>
        <taxon>Pseudomonadota</taxon>
        <taxon>Alphaproteobacteria</taxon>
        <taxon>Rhodospirillales</taxon>
        <taxon>Azospirillaceae</taxon>
        <taxon>Skermanella</taxon>
    </lineage>
</organism>
<reference evidence="1 2" key="1">
    <citation type="submission" date="2013-08" db="EMBL/GenBank/DDBJ databases">
        <title>The genome sequence of Skermanella stibiiresistens.</title>
        <authorList>
            <person name="Zhu W."/>
            <person name="Wang G."/>
        </authorList>
    </citation>
    <scope>NUCLEOTIDE SEQUENCE [LARGE SCALE GENOMIC DNA]</scope>
    <source>
        <strain evidence="1 2">SB22</strain>
    </source>
</reference>
<keyword evidence="2" id="KW-1185">Reference proteome</keyword>
<gene>
    <name evidence="1" type="ORF">N825_27630</name>
</gene>
<proteinExistence type="predicted"/>
<dbReference type="Proteomes" id="UP000019486">
    <property type="component" value="Unassembled WGS sequence"/>
</dbReference>
<accession>W9H510</accession>
<comment type="caution">
    <text evidence="1">The sequence shown here is derived from an EMBL/GenBank/DDBJ whole genome shotgun (WGS) entry which is preliminary data.</text>
</comment>
<protein>
    <submittedName>
        <fullName evidence="1">Uncharacterized protein</fullName>
    </submittedName>
</protein>
<dbReference type="InterPro" id="IPR013024">
    <property type="entry name" value="GGCT-like"/>
</dbReference>